<dbReference type="OrthoDB" id="3990054at2759"/>
<feature type="compositionally biased region" description="Acidic residues" evidence="8">
    <location>
        <begin position="353"/>
        <end position="378"/>
    </location>
</feature>
<dbReference type="Pfam" id="PF06775">
    <property type="entry name" value="Seipin"/>
    <property type="match status" value="1"/>
</dbReference>
<dbReference type="Proteomes" id="UP000838412">
    <property type="component" value="Chromosome 4"/>
</dbReference>
<keyword evidence="4" id="KW-0256">Endoplasmic reticulum</keyword>
<dbReference type="CDD" id="cd23995">
    <property type="entry name" value="Seipin_BSCL2_like"/>
    <property type="match status" value="1"/>
</dbReference>
<evidence type="ECO:0000256" key="4">
    <source>
        <dbReference type="ARBA" id="ARBA00022824"/>
    </source>
</evidence>
<evidence type="ECO:0000313" key="10">
    <source>
        <dbReference type="EMBL" id="CAH1261749.1"/>
    </source>
</evidence>
<reference evidence="10" key="1">
    <citation type="submission" date="2022-01" db="EMBL/GenBank/DDBJ databases">
        <authorList>
            <person name="Braso-Vives M."/>
        </authorList>
    </citation>
    <scope>NUCLEOTIDE SEQUENCE</scope>
</reference>
<keyword evidence="6" id="KW-0443">Lipid metabolism</keyword>
<dbReference type="GO" id="GO:0006629">
    <property type="term" value="P:lipid metabolic process"/>
    <property type="evidence" value="ECO:0007669"/>
    <property type="project" value="UniProtKB-KW"/>
</dbReference>
<accession>A0A8K0ET25</accession>
<sequence length="409" mass="46856">MFNDSTRGEMAGPTAVEMIQQPSLFFRWMQSASGKLLIKFKYTALRGFILFLLLLLVFWISVFLYGSFYYAYMPTVSHVRPVYLQFSTNCDSVNSQQARLCSFPSANVSFTRDPRRDPREKLLAMGQVYEISLDLEMPESPVNQNQAPSAGMFLIELTFYTMKGEVSYKSARPTMLRYKSPLLQVLHTLVYSPLLVFGVAEQKQVLSVVLAEEFQEPAHKQTVGVVVEIQTRNIEVYSAVLRVNAYFKGIRYLMFYWPVLSAVIGVGSVFSFLLVLVLLSWYRFFWAPEEDFVVTVNMEQTPISMEERRKNARKALNRERLALGHHVTVQASIQGMSTTTQTTPTLARIDPLPFEDEEDAEMKDILGDTEDENDDEADEKALHVDDIDPHEDNDQDMEVRRRAAHKETT</sequence>
<dbReference type="PANTHER" id="PTHR21212:SF0">
    <property type="entry name" value="SEIPIN"/>
    <property type="match status" value="1"/>
</dbReference>
<evidence type="ECO:0000256" key="9">
    <source>
        <dbReference type="SAM" id="Phobius"/>
    </source>
</evidence>
<evidence type="ECO:0000256" key="5">
    <source>
        <dbReference type="ARBA" id="ARBA00022989"/>
    </source>
</evidence>
<evidence type="ECO:0000256" key="3">
    <source>
        <dbReference type="ARBA" id="ARBA00022692"/>
    </source>
</evidence>
<dbReference type="GO" id="GO:0140042">
    <property type="term" value="P:lipid droplet formation"/>
    <property type="evidence" value="ECO:0007669"/>
    <property type="project" value="UniProtKB-ARBA"/>
</dbReference>
<feature type="transmembrane region" description="Helical" evidence="9">
    <location>
        <begin position="255"/>
        <end position="279"/>
    </location>
</feature>
<evidence type="ECO:0000256" key="6">
    <source>
        <dbReference type="ARBA" id="ARBA00023098"/>
    </source>
</evidence>
<keyword evidence="11" id="KW-1185">Reference proteome</keyword>
<comment type="subcellular location">
    <subcellularLocation>
        <location evidence="1">Endoplasmic reticulum membrane</location>
        <topology evidence="1">Multi-pass membrane protein</topology>
    </subcellularLocation>
</comment>
<feature type="transmembrane region" description="Helical" evidence="9">
    <location>
        <begin position="48"/>
        <end position="72"/>
    </location>
</feature>
<evidence type="ECO:0000256" key="1">
    <source>
        <dbReference type="ARBA" id="ARBA00004477"/>
    </source>
</evidence>
<feature type="region of interest" description="Disordered" evidence="8">
    <location>
        <begin position="338"/>
        <end position="409"/>
    </location>
</feature>
<keyword evidence="7 9" id="KW-0472">Membrane</keyword>
<evidence type="ECO:0000256" key="2">
    <source>
        <dbReference type="ARBA" id="ARBA00022064"/>
    </source>
</evidence>
<organism evidence="10 11">
    <name type="scientific">Branchiostoma lanceolatum</name>
    <name type="common">Common lancelet</name>
    <name type="synonym">Amphioxus lanceolatum</name>
    <dbReference type="NCBI Taxonomy" id="7740"/>
    <lineage>
        <taxon>Eukaryota</taxon>
        <taxon>Metazoa</taxon>
        <taxon>Chordata</taxon>
        <taxon>Cephalochordata</taxon>
        <taxon>Leptocardii</taxon>
        <taxon>Amphioxiformes</taxon>
        <taxon>Branchiostomatidae</taxon>
        <taxon>Branchiostoma</taxon>
    </lineage>
</organism>
<evidence type="ECO:0000313" key="11">
    <source>
        <dbReference type="Proteomes" id="UP000838412"/>
    </source>
</evidence>
<gene>
    <name evidence="10" type="primary">BSCL2</name>
    <name evidence="10" type="ORF">BLAG_LOCUS17082</name>
</gene>
<protein>
    <recommendedName>
        <fullName evidence="2">Seipin</fullName>
    </recommendedName>
</protein>
<feature type="compositionally biased region" description="Basic and acidic residues" evidence="8">
    <location>
        <begin position="379"/>
        <end position="409"/>
    </location>
</feature>
<dbReference type="AlphaFoldDB" id="A0A8K0ET25"/>
<dbReference type="InterPro" id="IPR009617">
    <property type="entry name" value="Seipin"/>
</dbReference>
<keyword evidence="3 9" id="KW-0812">Transmembrane</keyword>
<name>A0A8K0ET25_BRALA</name>
<dbReference type="GO" id="GO:0005789">
    <property type="term" value="C:endoplasmic reticulum membrane"/>
    <property type="evidence" value="ECO:0007669"/>
    <property type="project" value="UniProtKB-SubCell"/>
</dbReference>
<evidence type="ECO:0000256" key="8">
    <source>
        <dbReference type="SAM" id="MobiDB-lite"/>
    </source>
</evidence>
<evidence type="ECO:0000256" key="7">
    <source>
        <dbReference type="ARBA" id="ARBA00023136"/>
    </source>
</evidence>
<dbReference type="EMBL" id="OV696689">
    <property type="protein sequence ID" value="CAH1261749.1"/>
    <property type="molecule type" value="Genomic_DNA"/>
</dbReference>
<keyword evidence="5 9" id="KW-1133">Transmembrane helix</keyword>
<proteinExistence type="predicted"/>
<dbReference type="PANTHER" id="PTHR21212">
    <property type="entry name" value="BERNARDINELLI-SEIP CONGENITAL LIPODYSTROPHY 2 HOMOLOG BSCL2 PROTEIN"/>
    <property type="match status" value="1"/>
</dbReference>